<dbReference type="Gene3D" id="1.20.1270.60">
    <property type="entry name" value="Arfaptin homology (AH) domain/BAR domain"/>
    <property type="match status" value="1"/>
</dbReference>
<evidence type="ECO:0000313" key="4">
    <source>
        <dbReference type="Proteomes" id="UP000268093"/>
    </source>
</evidence>
<name>A0A432ZYQ8_9FUNG</name>
<sequence length="171" mass="19015">MSWKGFTKAVTRLPHQVLAKTGYSEDTKDPEFLGFEKHFTELEKVTDHLLEDSQKYRDAVSAMLNHQATFGELLVELYSSTMGQQSTDVDGGAVVVKRTPQTPHDAAQAVGDFAAFMSDTRDLLFPELVGCAWAKQCEERRGAERVGTRECTQSREFHEGSLGNEAHSTDS</sequence>
<dbReference type="GO" id="GO:0097320">
    <property type="term" value="P:plasma membrane tubulation"/>
    <property type="evidence" value="ECO:0007669"/>
    <property type="project" value="TreeGrafter"/>
</dbReference>
<dbReference type="EMBL" id="RBNI01027281">
    <property type="protein sequence ID" value="RUO95642.1"/>
    <property type="molecule type" value="Genomic_DNA"/>
</dbReference>
<proteinExistence type="predicted"/>
<accession>A0A432ZYQ8</accession>
<reference evidence="3 4" key="1">
    <citation type="journal article" date="2018" name="New Phytol.">
        <title>Phylogenomics of Endogonaceae and evolution of mycorrhizas within Mucoromycota.</title>
        <authorList>
            <person name="Chang Y."/>
            <person name="Desiro A."/>
            <person name="Na H."/>
            <person name="Sandor L."/>
            <person name="Lipzen A."/>
            <person name="Clum A."/>
            <person name="Barry K."/>
            <person name="Grigoriev I.V."/>
            <person name="Martin F.M."/>
            <person name="Stajich J.E."/>
            <person name="Smith M.E."/>
            <person name="Bonito G."/>
            <person name="Spatafora J.W."/>
        </authorList>
    </citation>
    <scope>NUCLEOTIDE SEQUENCE [LARGE SCALE GENOMIC DNA]</scope>
    <source>
        <strain evidence="3 4">GMNB39</strain>
    </source>
</reference>
<dbReference type="SUPFAM" id="SSF103657">
    <property type="entry name" value="BAR/IMD domain-like"/>
    <property type="match status" value="1"/>
</dbReference>
<dbReference type="GO" id="GO:1990528">
    <property type="term" value="C:Rvs161p-Rvs167p complex"/>
    <property type="evidence" value="ECO:0007669"/>
    <property type="project" value="TreeGrafter"/>
</dbReference>
<keyword evidence="4" id="KW-1185">Reference proteome</keyword>
<feature type="compositionally biased region" description="Basic and acidic residues" evidence="1">
    <location>
        <begin position="141"/>
        <end position="159"/>
    </location>
</feature>
<gene>
    <name evidence="3" type="ORF">BC936DRAFT_143551</name>
</gene>
<dbReference type="InterPro" id="IPR027267">
    <property type="entry name" value="AH/BAR_dom_sf"/>
</dbReference>
<evidence type="ECO:0000313" key="3">
    <source>
        <dbReference type="EMBL" id="RUO95642.1"/>
    </source>
</evidence>
<dbReference type="Pfam" id="PF03114">
    <property type="entry name" value="BAR"/>
    <property type="match status" value="1"/>
</dbReference>
<dbReference type="InterPro" id="IPR046982">
    <property type="entry name" value="BIN3/RVS161-like"/>
</dbReference>
<evidence type="ECO:0000259" key="2">
    <source>
        <dbReference type="Pfam" id="PF03114"/>
    </source>
</evidence>
<protein>
    <recommendedName>
        <fullName evidence="2">BAR domain-containing protein</fullName>
    </recommendedName>
</protein>
<dbReference type="GO" id="GO:0031097">
    <property type="term" value="C:medial cortex"/>
    <property type="evidence" value="ECO:0007669"/>
    <property type="project" value="TreeGrafter"/>
</dbReference>
<dbReference type="AlphaFoldDB" id="A0A432ZYQ8"/>
<dbReference type="InterPro" id="IPR004148">
    <property type="entry name" value="BAR_dom"/>
</dbReference>
<dbReference type="GO" id="GO:0051666">
    <property type="term" value="P:actin cortical patch localization"/>
    <property type="evidence" value="ECO:0007669"/>
    <property type="project" value="InterPro"/>
</dbReference>
<feature type="region of interest" description="Disordered" evidence="1">
    <location>
        <begin position="141"/>
        <end position="171"/>
    </location>
</feature>
<dbReference type="GO" id="GO:0043332">
    <property type="term" value="C:mating projection tip"/>
    <property type="evidence" value="ECO:0007669"/>
    <property type="project" value="TreeGrafter"/>
</dbReference>
<dbReference type="PANTHER" id="PTHR47174">
    <property type="entry name" value="BRIDGING INTEGRATOR 3"/>
    <property type="match status" value="1"/>
</dbReference>
<feature type="domain" description="BAR" evidence="2">
    <location>
        <begin position="6"/>
        <end position="86"/>
    </location>
</feature>
<dbReference type="OrthoDB" id="443981at2759"/>
<dbReference type="GO" id="GO:0015629">
    <property type="term" value="C:actin cytoskeleton"/>
    <property type="evidence" value="ECO:0007669"/>
    <property type="project" value="TreeGrafter"/>
</dbReference>
<comment type="caution">
    <text evidence="3">The sequence shown here is derived from an EMBL/GenBank/DDBJ whole genome shotgun (WGS) entry which is preliminary data.</text>
</comment>
<dbReference type="PANTHER" id="PTHR47174:SF1">
    <property type="entry name" value="REDUCED VIABILITY UPON STARVATION PROTEIN 167"/>
    <property type="match status" value="1"/>
</dbReference>
<dbReference type="GO" id="GO:0006897">
    <property type="term" value="P:endocytosis"/>
    <property type="evidence" value="ECO:0007669"/>
    <property type="project" value="InterPro"/>
</dbReference>
<evidence type="ECO:0000256" key="1">
    <source>
        <dbReference type="SAM" id="MobiDB-lite"/>
    </source>
</evidence>
<dbReference type="Proteomes" id="UP000268093">
    <property type="component" value="Unassembled WGS sequence"/>
</dbReference>
<dbReference type="GO" id="GO:0008289">
    <property type="term" value="F:lipid binding"/>
    <property type="evidence" value="ECO:0007669"/>
    <property type="project" value="TreeGrafter"/>
</dbReference>
<organism evidence="3 4">
    <name type="scientific">Jimgerdemannia flammicorona</name>
    <dbReference type="NCBI Taxonomy" id="994334"/>
    <lineage>
        <taxon>Eukaryota</taxon>
        <taxon>Fungi</taxon>
        <taxon>Fungi incertae sedis</taxon>
        <taxon>Mucoromycota</taxon>
        <taxon>Mucoromycotina</taxon>
        <taxon>Endogonomycetes</taxon>
        <taxon>Endogonales</taxon>
        <taxon>Endogonaceae</taxon>
        <taxon>Jimgerdemannia</taxon>
    </lineage>
</organism>